<dbReference type="PANTHER" id="PTHR24414:SF184">
    <property type="entry name" value="GALACTOSE OXIDASE_KELCH REPEAT SUPERFAMILY PROTEIN"/>
    <property type="match status" value="1"/>
</dbReference>
<dbReference type="InterPro" id="IPR015915">
    <property type="entry name" value="Kelch-typ_b-propeller"/>
</dbReference>
<dbReference type="Pfam" id="PF00646">
    <property type="entry name" value="F-box"/>
    <property type="match status" value="1"/>
</dbReference>
<dbReference type="PANTHER" id="PTHR24414">
    <property type="entry name" value="F-BOX/KELCH-REPEAT PROTEIN SKIP4"/>
    <property type="match status" value="1"/>
</dbReference>
<dbReference type="InterPro" id="IPR001810">
    <property type="entry name" value="F-box_dom"/>
</dbReference>
<dbReference type="SUPFAM" id="SSF117281">
    <property type="entry name" value="Kelch motif"/>
    <property type="match status" value="1"/>
</dbReference>
<dbReference type="EMBL" id="CAKOAT010575153">
    <property type="protein sequence ID" value="CAH8383118.1"/>
    <property type="molecule type" value="Genomic_DNA"/>
</dbReference>
<dbReference type="InterPro" id="IPR036047">
    <property type="entry name" value="F-box-like_dom_sf"/>
</dbReference>
<dbReference type="Pfam" id="PF25210">
    <property type="entry name" value="Kelch_FKB95"/>
    <property type="match status" value="1"/>
</dbReference>
<feature type="domain" description="F-box" evidence="1">
    <location>
        <begin position="1"/>
        <end position="43"/>
    </location>
</feature>
<dbReference type="CDD" id="cd22152">
    <property type="entry name" value="F-box_AtAFR-like"/>
    <property type="match status" value="1"/>
</dbReference>
<dbReference type="InterPro" id="IPR050354">
    <property type="entry name" value="F-box/kelch-repeat_ARATH"/>
</dbReference>
<dbReference type="PROSITE" id="PS50181">
    <property type="entry name" value="FBOX"/>
    <property type="match status" value="1"/>
</dbReference>
<organism evidence="2 3">
    <name type="scientific">Eruca vesicaria subsp. sativa</name>
    <name type="common">Garden rocket</name>
    <name type="synonym">Eruca sativa</name>
    <dbReference type="NCBI Taxonomy" id="29727"/>
    <lineage>
        <taxon>Eukaryota</taxon>
        <taxon>Viridiplantae</taxon>
        <taxon>Streptophyta</taxon>
        <taxon>Embryophyta</taxon>
        <taxon>Tracheophyta</taxon>
        <taxon>Spermatophyta</taxon>
        <taxon>Magnoliopsida</taxon>
        <taxon>eudicotyledons</taxon>
        <taxon>Gunneridae</taxon>
        <taxon>Pentapetalae</taxon>
        <taxon>rosids</taxon>
        <taxon>malvids</taxon>
        <taxon>Brassicales</taxon>
        <taxon>Brassicaceae</taxon>
        <taxon>Brassiceae</taxon>
        <taxon>Eruca</taxon>
    </lineage>
</organism>
<evidence type="ECO:0000313" key="3">
    <source>
        <dbReference type="Proteomes" id="UP001642260"/>
    </source>
</evidence>
<accession>A0ABC8LHJ3</accession>
<name>A0ABC8LHJ3_ERUVS</name>
<dbReference type="SUPFAM" id="SSF81383">
    <property type="entry name" value="F-box domain"/>
    <property type="match status" value="1"/>
</dbReference>
<sequence>MSLPEDIILNILARVPRCHYPTISLVSKHFRSLIASPDIYAIRSLLGCTEHCLYVVLRDRDNNARSLYTLCRKADGKNSRLVLIPCLPALPKRGIFVAVGSKIYVFGVNIDKNDNKMTSTAYSIDCRSHTVQPLPSMPHALMYQTMADVIDDRIYIVGFISDKKIPVVVLVFNTRTQMWEPAMTNLDVPAGSIRRIYGCMVMGNKIYSKKLVYDPKETKWETHDEKLISRKFKHVCVINDVIYYYSSVKNNLKAYDSKKRCWKVVKGLKYLFGEIRGKEAWLKTVRYDGKVVFLIPTVTIIGVARGICCAEVSLERGQGGKIFGKVEWLDNLIAGNFEIIQALDVML</sequence>
<dbReference type="SMART" id="SM00256">
    <property type="entry name" value="FBOX"/>
    <property type="match status" value="1"/>
</dbReference>
<reference evidence="2 3" key="1">
    <citation type="submission" date="2022-03" db="EMBL/GenBank/DDBJ databases">
        <authorList>
            <person name="Macdonald S."/>
            <person name="Ahmed S."/>
            <person name="Newling K."/>
        </authorList>
    </citation>
    <scope>NUCLEOTIDE SEQUENCE [LARGE SCALE GENOMIC DNA]</scope>
</reference>
<keyword evidence="3" id="KW-1185">Reference proteome</keyword>
<protein>
    <recommendedName>
        <fullName evidence="1">F-box domain-containing protein</fullName>
    </recommendedName>
</protein>
<dbReference type="AlphaFoldDB" id="A0ABC8LHJ3"/>
<dbReference type="InterPro" id="IPR057499">
    <property type="entry name" value="Kelch_FKB95"/>
</dbReference>
<dbReference type="Proteomes" id="UP001642260">
    <property type="component" value="Unassembled WGS sequence"/>
</dbReference>
<comment type="caution">
    <text evidence="2">The sequence shown here is derived from an EMBL/GenBank/DDBJ whole genome shotgun (WGS) entry which is preliminary data.</text>
</comment>
<gene>
    <name evidence="2" type="ORF">ERUC_LOCUS35601</name>
</gene>
<proteinExistence type="predicted"/>
<evidence type="ECO:0000259" key="1">
    <source>
        <dbReference type="PROSITE" id="PS50181"/>
    </source>
</evidence>
<dbReference type="Gene3D" id="2.120.10.80">
    <property type="entry name" value="Kelch-type beta propeller"/>
    <property type="match status" value="1"/>
</dbReference>
<evidence type="ECO:0000313" key="2">
    <source>
        <dbReference type="EMBL" id="CAH8383118.1"/>
    </source>
</evidence>